<comment type="caution">
    <text evidence="14">The sequence shown here is derived from an EMBL/GenBank/DDBJ whole genome shotgun (WGS) entry which is preliminary data.</text>
</comment>
<keyword evidence="3" id="KW-0813">Transport</keyword>
<evidence type="ECO:0000313" key="14">
    <source>
        <dbReference type="EMBL" id="MBC8570014.1"/>
    </source>
</evidence>
<evidence type="ECO:0000256" key="1">
    <source>
        <dbReference type="ARBA" id="ARBA00004429"/>
    </source>
</evidence>
<feature type="binding site" evidence="12">
    <location>
        <position position="431"/>
    </location>
    <ligand>
        <name>K(+)</name>
        <dbReference type="ChEBI" id="CHEBI:29103"/>
    </ligand>
</feature>
<dbReference type="RefSeq" id="WP_262397113.1">
    <property type="nucleotide sequence ID" value="NZ_JACRTC010000002.1"/>
</dbReference>
<evidence type="ECO:0000256" key="9">
    <source>
        <dbReference type="ARBA" id="ARBA00022989"/>
    </source>
</evidence>
<keyword evidence="12" id="KW-0479">Metal-binding</keyword>
<dbReference type="GO" id="GO:0005886">
    <property type="term" value="C:plasma membrane"/>
    <property type="evidence" value="ECO:0007669"/>
    <property type="project" value="UniProtKB-SubCell"/>
</dbReference>
<gene>
    <name evidence="14" type="ORF">H8709_04145</name>
</gene>
<feature type="transmembrane region" description="Helical" evidence="13">
    <location>
        <begin position="184"/>
        <end position="208"/>
    </location>
</feature>
<feature type="binding site" evidence="12">
    <location>
        <position position="314"/>
    </location>
    <ligand>
        <name>K(+)</name>
        <dbReference type="ChEBI" id="CHEBI:29103"/>
    </ligand>
</feature>
<evidence type="ECO:0000256" key="8">
    <source>
        <dbReference type="ARBA" id="ARBA00022958"/>
    </source>
</evidence>
<dbReference type="PIRSF" id="PIRSF006247">
    <property type="entry name" value="TrkH"/>
    <property type="match status" value="1"/>
</dbReference>
<feature type="transmembrane region" description="Helical" evidence="13">
    <location>
        <begin position="236"/>
        <end position="260"/>
    </location>
</feature>
<dbReference type="PANTHER" id="PTHR32024:SF2">
    <property type="entry name" value="TRK SYSTEM POTASSIUM UPTAKE PROTEIN TRKG-RELATED"/>
    <property type="match status" value="1"/>
</dbReference>
<feature type="binding site" evidence="12">
    <location>
        <position position="111"/>
    </location>
    <ligand>
        <name>K(+)</name>
        <dbReference type="ChEBI" id="CHEBI:29103"/>
    </ligand>
</feature>
<keyword evidence="7 13" id="KW-0812">Transmembrane</keyword>
<evidence type="ECO:0000256" key="5">
    <source>
        <dbReference type="ARBA" id="ARBA00022519"/>
    </source>
</evidence>
<dbReference type="GO" id="GO:0015379">
    <property type="term" value="F:potassium:chloride symporter activity"/>
    <property type="evidence" value="ECO:0007669"/>
    <property type="project" value="InterPro"/>
</dbReference>
<dbReference type="AlphaFoldDB" id="A0A926I6G0"/>
<organism evidence="14 15">
    <name type="scientific">Zongyangia hominis</name>
    <dbReference type="NCBI Taxonomy" id="2763677"/>
    <lineage>
        <taxon>Bacteria</taxon>
        <taxon>Bacillati</taxon>
        <taxon>Bacillota</taxon>
        <taxon>Clostridia</taxon>
        <taxon>Eubacteriales</taxon>
        <taxon>Oscillospiraceae</taxon>
        <taxon>Zongyangia</taxon>
    </lineage>
</organism>
<dbReference type="PANTHER" id="PTHR32024">
    <property type="entry name" value="TRK SYSTEM POTASSIUM UPTAKE PROTEIN TRKG-RELATED"/>
    <property type="match status" value="1"/>
</dbReference>
<evidence type="ECO:0000313" key="15">
    <source>
        <dbReference type="Proteomes" id="UP000660861"/>
    </source>
</evidence>
<comment type="similarity">
    <text evidence="2">Belongs to the TrkH potassium transport family.</text>
</comment>
<feature type="transmembrane region" description="Helical" evidence="13">
    <location>
        <begin position="461"/>
        <end position="479"/>
    </location>
</feature>
<dbReference type="InterPro" id="IPR004772">
    <property type="entry name" value="TrkH"/>
</dbReference>
<keyword evidence="8 12" id="KW-0630">Potassium</keyword>
<dbReference type="Pfam" id="PF02386">
    <property type="entry name" value="TrkH"/>
    <property type="match status" value="1"/>
</dbReference>
<protein>
    <submittedName>
        <fullName evidence="14">TrkH family potassium uptake protein</fullName>
    </submittedName>
</protein>
<sequence length="492" mass="53410">MNYKVIYNIIGRILCVEAAFLVPAVAISTYYQETGAIRALWISIVAIACVGVLLLLPRPVKKDYYAREGYISVGLSWIIISLFGALPFYLSGEVPSYLDAVFETISGFTTTGASILENVEVMSRGLLYWRSFTHWLGGMGVLVFVLALHPMARGSGQSLHLLRAESPGPEVGKLVPKIHKSAKILYGIYIGLTLLQIVLLALGGMPLFDNVTTVFGTAGTGGFAVRADSMAGYSPYIQTVITIFMALFGVNFSVFYLFLSGHPRQALRSEEVRLYIGILAGATLLITLNILPHYANAGEALHHAAFQVSSIMTTTGFATTDFNLWPEFSKCILLLLMIVGACAGSTGGGIKVSRLLLLIKSMRMERKRILHPRSVSVISLDQKPISDETMRGVTLFMTAYFFTAALSFLIVSLDNMGLETSLSAVLACINNIGPGLDIVGPMGNYAAFSPLSKLVLCADMLLGRLEIIPLLMLFAPSAWTKGIRHKQKASGW</sequence>
<name>A0A926I6G0_9FIRM</name>
<keyword evidence="5" id="KW-0997">Cell inner membrane</keyword>
<keyword evidence="6" id="KW-0633">Potassium transport</keyword>
<evidence type="ECO:0000256" key="11">
    <source>
        <dbReference type="ARBA" id="ARBA00023136"/>
    </source>
</evidence>
<feature type="transmembrane region" description="Helical" evidence="13">
    <location>
        <begin position="69"/>
        <end position="90"/>
    </location>
</feature>
<accession>A0A926I6G0</accession>
<feature type="binding site" evidence="12">
    <location>
        <position position="221"/>
    </location>
    <ligand>
        <name>K(+)</name>
        <dbReference type="ChEBI" id="CHEBI:29103"/>
    </ligand>
</feature>
<feature type="transmembrane region" description="Helical" evidence="13">
    <location>
        <begin position="132"/>
        <end position="152"/>
    </location>
</feature>
<keyword evidence="15" id="KW-1185">Reference proteome</keyword>
<feature type="binding site" evidence="12">
    <location>
        <position position="315"/>
    </location>
    <ligand>
        <name>K(+)</name>
        <dbReference type="ChEBI" id="CHEBI:29103"/>
    </ligand>
</feature>
<keyword evidence="11 13" id="KW-0472">Membrane</keyword>
<feature type="transmembrane region" description="Helical" evidence="13">
    <location>
        <begin position="393"/>
        <end position="413"/>
    </location>
</feature>
<dbReference type="Proteomes" id="UP000660861">
    <property type="component" value="Unassembled WGS sequence"/>
</dbReference>
<evidence type="ECO:0000256" key="6">
    <source>
        <dbReference type="ARBA" id="ARBA00022538"/>
    </source>
</evidence>
<keyword evidence="10" id="KW-0406">Ion transport</keyword>
<evidence type="ECO:0000256" key="13">
    <source>
        <dbReference type="SAM" id="Phobius"/>
    </source>
</evidence>
<dbReference type="InterPro" id="IPR003445">
    <property type="entry name" value="Cat_transpt"/>
</dbReference>
<dbReference type="EMBL" id="JACRTC010000002">
    <property type="protein sequence ID" value="MBC8570014.1"/>
    <property type="molecule type" value="Genomic_DNA"/>
</dbReference>
<evidence type="ECO:0000256" key="10">
    <source>
        <dbReference type="ARBA" id="ARBA00023065"/>
    </source>
</evidence>
<reference evidence="14" key="1">
    <citation type="submission" date="2020-08" db="EMBL/GenBank/DDBJ databases">
        <title>Genome public.</title>
        <authorList>
            <person name="Liu C."/>
            <person name="Sun Q."/>
        </authorList>
    </citation>
    <scope>NUCLEOTIDE SEQUENCE</scope>
    <source>
        <strain evidence="14">NSJ-54</strain>
    </source>
</reference>
<keyword evidence="9 13" id="KW-1133">Transmembrane helix</keyword>
<feature type="transmembrane region" description="Helical" evidence="13">
    <location>
        <begin position="332"/>
        <end position="359"/>
    </location>
</feature>
<proteinExistence type="inferred from homology"/>
<evidence type="ECO:0000256" key="7">
    <source>
        <dbReference type="ARBA" id="ARBA00022692"/>
    </source>
</evidence>
<feature type="binding site" evidence="12">
    <location>
        <position position="110"/>
    </location>
    <ligand>
        <name>K(+)</name>
        <dbReference type="ChEBI" id="CHEBI:29103"/>
    </ligand>
</feature>
<keyword evidence="4" id="KW-1003">Cell membrane</keyword>
<evidence type="ECO:0000256" key="3">
    <source>
        <dbReference type="ARBA" id="ARBA00022448"/>
    </source>
</evidence>
<feature type="transmembrane region" description="Helical" evidence="13">
    <location>
        <begin position="37"/>
        <end position="57"/>
    </location>
</feature>
<evidence type="ECO:0000256" key="2">
    <source>
        <dbReference type="ARBA" id="ARBA00009137"/>
    </source>
</evidence>
<feature type="transmembrane region" description="Helical" evidence="13">
    <location>
        <begin position="272"/>
        <end position="291"/>
    </location>
</feature>
<comment type="subcellular location">
    <subcellularLocation>
        <location evidence="1">Cell inner membrane</location>
        <topology evidence="1">Multi-pass membrane protein</topology>
    </subcellularLocation>
</comment>
<feature type="transmembrane region" description="Helical" evidence="13">
    <location>
        <begin position="9"/>
        <end position="31"/>
    </location>
</feature>
<evidence type="ECO:0000256" key="12">
    <source>
        <dbReference type="PIRSR" id="PIRSR006247-1"/>
    </source>
</evidence>
<dbReference type="GO" id="GO:0046872">
    <property type="term" value="F:metal ion binding"/>
    <property type="evidence" value="ECO:0007669"/>
    <property type="project" value="UniProtKB-KW"/>
</dbReference>
<evidence type="ECO:0000256" key="4">
    <source>
        <dbReference type="ARBA" id="ARBA00022475"/>
    </source>
</evidence>